<dbReference type="Proteomes" id="UP001177140">
    <property type="component" value="Unassembled WGS sequence"/>
</dbReference>
<sequence length="279" mass="30638">MFATSISFKPLLRLSPLFFTAPSRLIPLKPVSNIGVMSKRVDNDKNRVVGSKTMTEMTKVSGSGGDGNFEITENEAILGNGSSEFPREFVVLSRIESTINHLSKWLVVTVFGIIVIWRHDALAMWAAMGAVVNAWLSITLKRILNQERPVATLGSGPGMPSSHAQSIFFASVFAILSLVKSLGLNGVTVTIGVLGLAFGSYLSWLRISQRHHTISQVVVGAILGTICSILWFQSWYGFVLNAFLSFLWVRIVIVLGGVVFCVIFMLYVIKNWLLDGNED</sequence>
<dbReference type="AlphaFoldDB" id="A0AA41RRP2"/>
<organism evidence="4 5">
    <name type="scientific">Papaver nudicaule</name>
    <name type="common">Iceland poppy</name>
    <dbReference type="NCBI Taxonomy" id="74823"/>
    <lineage>
        <taxon>Eukaryota</taxon>
        <taxon>Viridiplantae</taxon>
        <taxon>Streptophyta</taxon>
        <taxon>Embryophyta</taxon>
        <taxon>Tracheophyta</taxon>
        <taxon>Spermatophyta</taxon>
        <taxon>Magnoliopsida</taxon>
        <taxon>Ranunculales</taxon>
        <taxon>Papaveraceae</taxon>
        <taxon>Papaveroideae</taxon>
        <taxon>Papaver</taxon>
    </lineage>
</organism>
<feature type="transmembrane region" description="Helical" evidence="2">
    <location>
        <begin position="248"/>
        <end position="269"/>
    </location>
</feature>
<dbReference type="GO" id="GO:0008610">
    <property type="term" value="P:lipid biosynthetic process"/>
    <property type="evidence" value="ECO:0007669"/>
    <property type="project" value="TreeGrafter"/>
</dbReference>
<comment type="caution">
    <text evidence="4">The sequence shown here is derived from an EMBL/GenBank/DDBJ whole genome shotgun (WGS) entry which is preliminary data.</text>
</comment>
<evidence type="ECO:0000256" key="1">
    <source>
        <dbReference type="ARBA" id="ARBA00022801"/>
    </source>
</evidence>
<dbReference type="Pfam" id="PF01569">
    <property type="entry name" value="PAP2"/>
    <property type="match status" value="1"/>
</dbReference>
<dbReference type="GO" id="GO:0047874">
    <property type="term" value="F:dolichyldiphosphatase activity"/>
    <property type="evidence" value="ECO:0007669"/>
    <property type="project" value="TreeGrafter"/>
</dbReference>
<evidence type="ECO:0000313" key="5">
    <source>
        <dbReference type="Proteomes" id="UP001177140"/>
    </source>
</evidence>
<dbReference type="GO" id="GO:0005789">
    <property type="term" value="C:endoplasmic reticulum membrane"/>
    <property type="evidence" value="ECO:0007669"/>
    <property type="project" value="TreeGrafter"/>
</dbReference>
<name>A0AA41RRP2_PAPNU</name>
<reference evidence="4" key="1">
    <citation type="submission" date="2022-03" db="EMBL/GenBank/DDBJ databases">
        <title>A functionally conserved STORR gene fusion in Papaver species that diverged 16.8 million years ago.</title>
        <authorList>
            <person name="Catania T."/>
        </authorList>
    </citation>
    <scope>NUCLEOTIDE SEQUENCE</scope>
    <source>
        <strain evidence="4">S-191538</strain>
    </source>
</reference>
<keyword evidence="2" id="KW-0472">Membrane</keyword>
<dbReference type="PANTHER" id="PTHR11247">
    <property type="entry name" value="PALMITOYL-PROTEIN THIOESTERASE/DOLICHYLDIPHOSPHATASE 1"/>
    <property type="match status" value="1"/>
</dbReference>
<feature type="transmembrane region" description="Helical" evidence="2">
    <location>
        <begin position="217"/>
        <end position="236"/>
    </location>
</feature>
<evidence type="ECO:0000256" key="2">
    <source>
        <dbReference type="SAM" id="Phobius"/>
    </source>
</evidence>
<dbReference type="InterPro" id="IPR000326">
    <property type="entry name" value="PAP2/HPO"/>
</dbReference>
<keyword evidence="5" id="KW-1185">Reference proteome</keyword>
<feature type="transmembrane region" description="Helical" evidence="2">
    <location>
        <begin position="185"/>
        <end position="205"/>
    </location>
</feature>
<keyword evidence="2" id="KW-1133">Transmembrane helix</keyword>
<dbReference type="GO" id="GO:0006487">
    <property type="term" value="P:protein N-linked glycosylation"/>
    <property type="evidence" value="ECO:0007669"/>
    <property type="project" value="TreeGrafter"/>
</dbReference>
<dbReference type="SUPFAM" id="SSF48317">
    <property type="entry name" value="Acid phosphatase/Vanadium-dependent haloperoxidase"/>
    <property type="match status" value="1"/>
</dbReference>
<feature type="domain" description="Phosphatidic acid phosphatase type 2/haloperoxidase" evidence="3">
    <location>
        <begin position="123"/>
        <end position="232"/>
    </location>
</feature>
<dbReference type="InterPro" id="IPR036938">
    <property type="entry name" value="PAP2/HPO_sf"/>
</dbReference>
<keyword evidence="1" id="KW-0378">Hydrolase</keyword>
<proteinExistence type="predicted"/>
<protein>
    <recommendedName>
        <fullName evidence="3">Phosphatidic acid phosphatase type 2/haloperoxidase domain-containing protein</fullName>
    </recommendedName>
</protein>
<accession>A0AA41RRP2</accession>
<evidence type="ECO:0000259" key="3">
    <source>
        <dbReference type="SMART" id="SM00014"/>
    </source>
</evidence>
<gene>
    <name evidence="4" type="ORF">MKW94_009716</name>
</gene>
<evidence type="ECO:0000313" key="4">
    <source>
        <dbReference type="EMBL" id="MCL7022814.1"/>
    </source>
</evidence>
<dbReference type="Gene3D" id="1.20.144.10">
    <property type="entry name" value="Phosphatidic acid phosphatase type 2/haloperoxidase"/>
    <property type="match status" value="1"/>
</dbReference>
<dbReference type="PANTHER" id="PTHR11247:SF40">
    <property type="entry name" value="LIPID PHOSPHATE PHOSPHATASE EPSILON 1, CHLOROPLASTIC"/>
    <property type="match status" value="1"/>
</dbReference>
<dbReference type="SMART" id="SM00014">
    <property type="entry name" value="acidPPc"/>
    <property type="match status" value="1"/>
</dbReference>
<dbReference type="EMBL" id="JAJJMA010015331">
    <property type="protein sequence ID" value="MCL7022814.1"/>
    <property type="molecule type" value="Genomic_DNA"/>
</dbReference>
<keyword evidence="2" id="KW-0812">Transmembrane</keyword>